<dbReference type="RefSeq" id="XP_037150941.1">
    <property type="nucleotide sequence ID" value="XM_037293288.1"/>
</dbReference>
<feature type="region of interest" description="Disordered" evidence="1">
    <location>
        <begin position="503"/>
        <end position="554"/>
    </location>
</feature>
<sequence length="1173" mass="128398">MFSYLHGIRPNNRRSAIPQAALPPQSPASRYYHEGFPPPQGPPTFNLDPPRPRSSQTNSLNDSPVSPNPPVLPPIPRVASQRDSERAEARDAWTHKEEPAPSEPQKRPPQQVPSVPPVPVPSNSCSTSMAPKDRPNRTSGGSGTGKLPTHSEQSQPQISTGRPRRPIDAAYESMRSYSEPLGRQSLRTAPESQLYIPEPLRRPPPPPPKPSHHEPEHQRQAPPQPGKPHHQAQPTTSQNRYAKTRLNLLNPMSLLARRRSSQAVEEAYSQSQTTSGMRLPDDYDPRIRGKVVHDFSAPRPGRNNSSSESSIPIVQTKEKGGSSEISQKRISPNPGSSFLEDESPSSTEREHTPVFKENFDDNIEAWHDDLDSPAKRRTSAFMYKMSLQESRPEPDPSSLPAFARALPPKVPPKAGQTFSSSIDAIRKTSSPPPRPPLDKVLETPLPNQESAQPYPAMSPPKARSRSTSLSDPNFEGPGSPRRYKSNASRFSFDLAGVGSAAQEQLLEERHRQQKAKRKQRESVLSDGNELYDEDEYADYGDMEDDDGLEEKIPGVNADDEDFELPVMQQAPELNFILPNKSSLDSDSGPVSTGLTSPGTLRDSQSQPNGVVVLNASPKLAQLQLEVFQSPSKEENSRPKSVPGVASDPGFNVQPLPRETASESNLVGLPSRYECQDYDDDMYFDDGMIEDIDDGENQGFDESVFDDDTSRVYGLPLRDLKPLPVPQNPNNLMIGQTKGQETHVARQPLNNHDPRHPNLPESPEDDATAAELRDSVTDLKQPTRRSFSQAAGLTQDNLGLHDQLAMAANQAELAGRFQRSYSLASTHESNDGLEPSAQMHAYKTQMTLPVNSFSGPRMSEDAENFAFDDAHMGFDDEEADDTIIAAANAEALENDDDGFYGQEFGFFARASGFNESEYVHGGYFGPRVLEGIHRMNSGRENKDPSLTPITERSEWSNRNSAISLAMHGYPLSAQYPSNPQLASLMNLPEDDMSLEALQKLRRGAWDGSNGSLQSSINSQNSGSPLTFLQQGMMVPSLLQPADGNGHNVNASNQNLAGSFHSFSSSNGHPSSVDSDPSPLLESPTITLSTSQPGLYIPQPMGAPPPPPADSTSPVRRSAIIGKSPWAPSHSRNSSGAESVSYREEGGNWVCEKRRVDATGEIEVLGRSVVEGGRI</sequence>
<evidence type="ECO:0000313" key="2">
    <source>
        <dbReference type="EMBL" id="KAF6221506.1"/>
    </source>
</evidence>
<comment type="caution">
    <text evidence="2">The sequence shown here is derived from an EMBL/GenBank/DDBJ whole genome shotgun (WGS) entry which is preliminary data.</text>
</comment>
<feature type="compositionally biased region" description="Polar residues" evidence="1">
    <location>
        <begin position="323"/>
        <end position="336"/>
    </location>
</feature>
<proteinExistence type="predicted"/>
<feature type="compositionally biased region" description="Acidic residues" evidence="1">
    <location>
        <begin position="683"/>
        <end position="695"/>
    </location>
</feature>
<feature type="region of interest" description="Disordered" evidence="1">
    <location>
        <begin position="1"/>
        <end position="360"/>
    </location>
</feature>
<feature type="compositionally biased region" description="Polar residues" evidence="1">
    <location>
        <begin position="1045"/>
        <end position="1055"/>
    </location>
</feature>
<protein>
    <submittedName>
        <fullName evidence="2">Uncharacterized protein</fullName>
    </submittedName>
</protein>
<feature type="compositionally biased region" description="Polar residues" evidence="1">
    <location>
        <begin position="302"/>
        <end position="313"/>
    </location>
</feature>
<feature type="compositionally biased region" description="Polar residues" evidence="1">
    <location>
        <begin position="1007"/>
        <end position="1028"/>
    </location>
</feature>
<feature type="region of interest" description="Disordered" evidence="1">
    <location>
        <begin position="1120"/>
        <end position="1143"/>
    </location>
</feature>
<feature type="compositionally biased region" description="Basic and acidic residues" evidence="1">
    <location>
        <begin position="347"/>
        <end position="360"/>
    </location>
</feature>
<feature type="region of interest" description="Disordered" evidence="1">
    <location>
        <begin position="578"/>
        <end position="606"/>
    </location>
</feature>
<keyword evidence="3" id="KW-1185">Reference proteome</keyword>
<feature type="region of interest" description="Disordered" evidence="1">
    <location>
        <begin position="1004"/>
        <end position="1088"/>
    </location>
</feature>
<feature type="compositionally biased region" description="Pro residues" evidence="1">
    <location>
        <begin position="66"/>
        <end position="76"/>
    </location>
</feature>
<feature type="compositionally biased region" description="Basic and acidic residues" evidence="1">
    <location>
        <begin position="80"/>
        <end position="99"/>
    </location>
</feature>
<name>A0A8H6CDY2_9LECA</name>
<evidence type="ECO:0000313" key="3">
    <source>
        <dbReference type="Proteomes" id="UP000593566"/>
    </source>
</evidence>
<feature type="compositionally biased region" description="Low complexity" evidence="1">
    <location>
        <begin position="15"/>
        <end position="29"/>
    </location>
</feature>
<accession>A0A8H6CDY2</accession>
<feature type="compositionally biased region" description="Polar residues" evidence="1">
    <location>
        <begin position="150"/>
        <end position="160"/>
    </location>
</feature>
<feature type="region of interest" description="Disordered" evidence="1">
    <location>
        <begin position="626"/>
        <end position="667"/>
    </location>
</feature>
<dbReference type="GeneID" id="59330775"/>
<feature type="compositionally biased region" description="Polar residues" evidence="1">
    <location>
        <begin position="232"/>
        <end position="241"/>
    </location>
</feature>
<dbReference type="EMBL" id="JACCJB010000014">
    <property type="protein sequence ID" value="KAF6221506.1"/>
    <property type="molecule type" value="Genomic_DNA"/>
</dbReference>
<feature type="compositionally biased region" description="Pro residues" evidence="1">
    <location>
        <begin position="110"/>
        <end position="120"/>
    </location>
</feature>
<feature type="compositionally biased region" description="Basic and acidic residues" evidence="1">
    <location>
        <begin position="279"/>
        <end position="293"/>
    </location>
</feature>
<gene>
    <name evidence="2" type="ORF">HO133_002362</name>
</gene>
<feature type="region of interest" description="Disordered" evidence="1">
    <location>
        <begin position="385"/>
        <end position="487"/>
    </location>
</feature>
<feature type="region of interest" description="Disordered" evidence="1">
    <location>
        <begin position="746"/>
        <end position="769"/>
    </location>
</feature>
<evidence type="ECO:0000256" key="1">
    <source>
        <dbReference type="SAM" id="MobiDB-lite"/>
    </source>
</evidence>
<feature type="compositionally biased region" description="Low complexity" evidence="1">
    <location>
        <begin position="1056"/>
        <end position="1082"/>
    </location>
</feature>
<feature type="region of interest" description="Disordered" evidence="1">
    <location>
        <begin position="683"/>
        <end position="706"/>
    </location>
</feature>
<feature type="compositionally biased region" description="Polar residues" evidence="1">
    <location>
        <begin position="579"/>
        <end position="606"/>
    </location>
</feature>
<organism evidence="2 3">
    <name type="scientific">Letharia lupina</name>
    <dbReference type="NCBI Taxonomy" id="560253"/>
    <lineage>
        <taxon>Eukaryota</taxon>
        <taxon>Fungi</taxon>
        <taxon>Dikarya</taxon>
        <taxon>Ascomycota</taxon>
        <taxon>Pezizomycotina</taxon>
        <taxon>Lecanoromycetes</taxon>
        <taxon>OSLEUM clade</taxon>
        <taxon>Lecanoromycetidae</taxon>
        <taxon>Lecanorales</taxon>
        <taxon>Lecanorineae</taxon>
        <taxon>Parmeliaceae</taxon>
        <taxon>Letharia</taxon>
    </lineage>
</organism>
<dbReference type="AlphaFoldDB" id="A0A8H6CDY2"/>
<reference evidence="2 3" key="1">
    <citation type="journal article" date="2020" name="Genomics">
        <title>Complete, high-quality genomes from long-read metagenomic sequencing of two wolf lichen thalli reveals enigmatic genome architecture.</title>
        <authorList>
            <person name="McKenzie S.K."/>
            <person name="Walston R.F."/>
            <person name="Allen J.L."/>
        </authorList>
    </citation>
    <scope>NUCLEOTIDE SEQUENCE [LARGE SCALE GENOMIC DNA]</scope>
    <source>
        <strain evidence="2">WasteWater1</strain>
    </source>
</reference>
<feature type="compositionally biased region" description="Acidic residues" evidence="1">
    <location>
        <begin position="529"/>
        <end position="548"/>
    </location>
</feature>
<dbReference type="Proteomes" id="UP000593566">
    <property type="component" value="Unassembled WGS sequence"/>
</dbReference>